<feature type="transmembrane region" description="Helical" evidence="1">
    <location>
        <begin position="98"/>
        <end position="115"/>
    </location>
</feature>
<reference evidence="2 3" key="1">
    <citation type="submission" date="2020-02" db="EMBL/GenBank/DDBJ databases">
        <title>The whole genome sequence of CPCC 205119.</title>
        <authorList>
            <person name="Jiang Z."/>
        </authorList>
    </citation>
    <scope>NUCLEOTIDE SEQUENCE [LARGE SCALE GENOMIC DNA]</scope>
    <source>
        <strain evidence="2 3">CPCC 205119</strain>
    </source>
</reference>
<evidence type="ECO:0000256" key="1">
    <source>
        <dbReference type="SAM" id="Phobius"/>
    </source>
</evidence>
<feature type="transmembrane region" description="Helical" evidence="1">
    <location>
        <begin position="147"/>
        <end position="168"/>
    </location>
</feature>
<evidence type="ECO:0000313" key="3">
    <source>
        <dbReference type="Proteomes" id="UP000470470"/>
    </source>
</evidence>
<proteinExistence type="predicted"/>
<dbReference type="EMBL" id="JAAGWK010000030">
    <property type="protein sequence ID" value="NEL56099.1"/>
    <property type="molecule type" value="Genomic_DNA"/>
</dbReference>
<keyword evidence="1" id="KW-0472">Membrane</keyword>
<feature type="transmembrane region" description="Helical" evidence="1">
    <location>
        <begin position="45"/>
        <end position="62"/>
    </location>
</feature>
<keyword evidence="1" id="KW-1133">Transmembrane helix</keyword>
<keyword evidence="1" id="KW-0812">Transmembrane</keyword>
<organism evidence="2 3">
    <name type="scientific">Goekera deserti</name>
    <dbReference type="NCBI Taxonomy" id="2497753"/>
    <lineage>
        <taxon>Bacteria</taxon>
        <taxon>Bacillati</taxon>
        <taxon>Actinomycetota</taxon>
        <taxon>Actinomycetes</taxon>
        <taxon>Geodermatophilales</taxon>
        <taxon>Geodermatophilaceae</taxon>
        <taxon>Goekera</taxon>
    </lineage>
</organism>
<evidence type="ECO:0000313" key="2">
    <source>
        <dbReference type="EMBL" id="NEL56099.1"/>
    </source>
</evidence>
<keyword evidence="3" id="KW-1185">Reference proteome</keyword>
<accession>A0A7K3WJP1</accession>
<feature type="transmembrane region" description="Helical" evidence="1">
    <location>
        <begin position="21"/>
        <end position="39"/>
    </location>
</feature>
<dbReference type="Proteomes" id="UP000470470">
    <property type="component" value="Unassembled WGS sequence"/>
</dbReference>
<protein>
    <submittedName>
        <fullName evidence="2">Uncharacterized protein</fullName>
    </submittedName>
</protein>
<gene>
    <name evidence="2" type="ORF">G1H19_19170</name>
</gene>
<dbReference type="RefSeq" id="WP_152727298.1">
    <property type="nucleotide sequence ID" value="NZ_JAABOZ010000001.1"/>
</dbReference>
<feature type="transmembrane region" description="Helical" evidence="1">
    <location>
        <begin position="74"/>
        <end position="92"/>
    </location>
</feature>
<dbReference type="AlphaFoldDB" id="A0A7K3WJP1"/>
<name>A0A7K3WJP1_9ACTN</name>
<feature type="transmembrane region" description="Helical" evidence="1">
    <location>
        <begin position="122"/>
        <end position="141"/>
    </location>
</feature>
<sequence length="204" mass="19973">MEWTIEQPRTQQEARLSAGRYVAAACWVALVAVVALVWSGHGAQALLGAVGVSTAAQGATLLRLARAGGPVRAPWLAATMVMAGVVTVFLALLPAVVAGWVLLAAVAVVPVVLAVRLPELGALPRALAVAVPVAVVAGVVLTSPGTAVRAVTVLLALGLAGAAVAFAVQARRFAVQAARPAPAAPAGCGGCACAAGGCGAARLG</sequence>
<comment type="caution">
    <text evidence="2">The sequence shown here is derived from an EMBL/GenBank/DDBJ whole genome shotgun (WGS) entry which is preliminary data.</text>
</comment>